<gene>
    <name evidence="2" type="ORF">ABI908_20355</name>
    <name evidence="1" type="ORF">DK843_08350</name>
</gene>
<dbReference type="KEGG" id="chrb:DK843_08350"/>
<reference evidence="1 3" key="1">
    <citation type="submission" date="2018-05" db="EMBL/GenBank/DDBJ databases">
        <title>Genome sequencing, assembly and analysis of the novel insecticidal bacterium, Chromobacterium phragmitis.</title>
        <authorList>
            <person name="Sparks M.E."/>
            <person name="Blackburn M.B."/>
            <person name="Gundersen-Rindal D.E."/>
        </authorList>
    </citation>
    <scope>NUCLEOTIDE SEQUENCE [LARGE SCALE GENOMIC DNA]</scope>
    <source>
        <strain evidence="1">IIBBL 274-1</strain>
    </source>
</reference>
<organism evidence="1 3">
    <name type="scientific">Chromobacterium phragmitis</name>
    <dbReference type="NCBI Taxonomy" id="2202141"/>
    <lineage>
        <taxon>Bacteria</taxon>
        <taxon>Pseudomonadati</taxon>
        <taxon>Pseudomonadota</taxon>
        <taxon>Betaproteobacteria</taxon>
        <taxon>Neisseriales</taxon>
        <taxon>Chromobacteriaceae</taxon>
        <taxon>Chromobacterium</taxon>
    </lineage>
</organism>
<dbReference type="EMBL" id="CP029554">
    <property type="protein sequence ID" value="AXE34301.1"/>
    <property type="molecule type" value="Genomic_DNA"/>
</dbReference>
<dbReference type="EMBL" id="JBDXMI010000001">
    <property type="protein sequence ID" value="MEO9386458.1"/>
    <property type="molecule type" value="Genomic_DNA"/>
</dbReference>
<evidence type="ECO:0000313" key="2">
    <source>
        <dbReference type="EMBL" id="MEO9386458.1"/>
    </source>
</evidence>
<name>A0A344UGA3_9NEIS</name>
<protein>
    <submittedName>
        <fullName evidence="1">Uncharacterized protein</fullName>
    </submittedName>
</protein>
<accession>A0A344UGA3</accession>
<dbReference type="Proteomes" id="UP001462502">
    <property type="component" value="Unassembled WGS sequence"/>
</dbReference>
<evidence type="ECO:0000313" key="3">
    <source>
        <dbReference type="Proteomes" id="UP000252038"/>
    </source>
</evidence>
<dbReference type="RefSeq" id="WP_114073026.1">
    <property type="nucleotide sequence ID" value="NZ_CP029554.1"/>
</dbReference>
<keyword evidence="4" id="KW-1185">Reference proteome</keyword>
<dbReference type="Proteomes" id="UP000252038">
    <property type="component" value="Chromosome"/>
</dbReference>
<proteinExistence type="predicted"/>
<dbReference type="AlphaFoldDB" id="A0A344UGA3"/>
<evidence type="ECO:0000313" key="1">
    <source>
        <dbReference type="EMBL" id="AXE34301.1"/>
    </source>
</evidence>
<sequence>MGNSMERLVSGLGESGAWPGAPAAARRLEAALPGELALELRALAAAFGSSSEDMAGKLLGAAIADAWEALDDGQMLRATRACRRLLDGDD</sequence>
<reference evidence="2 4" key="2">
    <citation type="submission" date="2024-05" db="EMBL/GenBank/DDBJ databases">
        <authorList>
            <person name="De Oliveira J.P."/>
            <person name="Noriler S.A."/>
            <person name="De Oliveira A.G."/>
            <person name="Sipoli D.S."/>
        </authorList>
    </citation>
    <scope>NUCLEOTIDE SEQUENCE [LARGE SCALE GENOMIC DNA]</scope>
    <source>
        <strain evidence="2 4">LABIM192</strain>
    </source>
</reference>
<evidence type="ECO:0000313" key="4">
    <source>
        <dbReference type="Proteomes" id="UP001462502"/>
    </source>
</evidence>